<dbReference type="EMBL" id="BPQR01000018">
    <property type="protein sequence ID" value="GJE05844.1"/>
    <property type="molecule type" value="Genomic_DNA"/>
</dbReference>
<organism evidence="2 3">
    <name type="scientific">Methylobacterium jeotgali</name>
    <dbReference type="NCBI Taxonomy" id="381630"/>
    <lineage>
        <taxon>Bacteria</taxon>
        <taxon>Pseudomonadati</taxon>
        <taxon>Pseudomonadota</taxon>
        <taxon>Alphaproteobacteria</taxon>
        <taxon>Hyphomicrobiales</taxon>
        <taxon>Methylobacteriaceae</taxon>
        <taxon>Methylobacterium</taxon>
    </lineage>
</organism>
<sequence>MAGGAEGPVRRAALWLFRNRETGAITVAQWPNLALWLFLGLTAARLALPSDGSLAQPLALAATGCLSWWALAEIVSGANPWRRLLGGLVLAGIAIALARRLAGLA</sequence>
<reference evidence="2" key="1">
    <citation type="journal article" date="2021" name="Front. Microbiol.">
        <title>Comprehensive Comparative Genomics and Phenotyping of Methylobacterium Species.</title>
        <authorList>
            <person name="Alessa O."/>
            <person name="Ogura Y."/>
            <person name="Fujitani Y."/>
            <person name="Takami H."/>
            <person name="Hayashi T."/>
            <person name="Sahin N."/>
            <person name="Tani A."/>
        </authorList>
    </citation>
    <scope>NUCLEOTIDE SEQUENCE</scope>
    <source>
        <strain evidence="2">LMG 23639</strain>
    </source>
</reference>
<reference evidence="2" key="2">
    <citation type="submission" date="2021-08" db="EMBL/GenBank/DDBJ databases">
        <authorList>
            <person name="Tani A."/>
            <person name="Ola A."/>
            <person name="Ogura Y."/>
            <person name="Katsura K."/>
            <person name="Hayashi T."/>
        </authorList>
    </citation>
    <scope>NUCLEOTIDE SEQUENCE</scope>
    <source>
        <strain evidence="2">LMG 23639</strain>
    </source>
</reference>
<dbReference type="Proteomes" id="UP001055102">
    <property type="component" value="Unassembled WGS sequence"/>
</dbReference>
<feature type="transmembrane region" description="Helical" evidence="1">
    <location>
        <begin position="84"/>
        <end position="102"/>
    </location>
</feature>
<evidence type="ECO:0000313" key="3">
    <source>
        <dbReference type="Proteomes" id="UP001055102"/>
    </source>
</evidence>
<keyword evidence="1" id="KW-0472">Membrane</keyword>
<comment type="caution">
    <text evidence="2">The sequence shown here is derived from an EMBL/GenBank/DDBJ whole genome shotgun (WGS) entry which is preliminary data.</text>
</comment>
<feature type="transmembrane region" description="Helical" evidence="1">
    <location>
        <begin position="30"/>
        <end position="48"/>
    </location>
</feature>
<evidence type="ECO:0000313" key="2">
    <source>
        <dbReference type="EMBL" id="GJE05844.1"/>
    </source>
</evidence>
<protein>
    <submittedName>
        <fullName evidence="2">Uncharacterized protein</fullName>
    </submittedName>
</protein>
<proteinExistence type="predicted"/>
<keyword evidence="3" id="KW-1185">Reference proteome</keyword>
<accession>A0ABQ4SVL3</accession>
<name>A0ABQ4SVL3_9HYPH</name>
<gene>
    <name evidence="2" type="ORF">AOPFMNJM_1150</name>
</gene>
<dbReference type="RefSeq" id="WP_238274507.1">
    <property type="nucleotide sequence ID" value="NZ_BPQR01000018.1"/>
</dbReference>
<evidence type="ECO:0000256" key="1">
    <source>
        <dbReference type="SAM" id="Phobius"/>
    </source>
</evidence>
<keyword evidence="1" id="KW-1133">Transmembrane helix</keyword>
<keyword evidence="1" id="KW-0812">Transmembrane</keyword>
<feature type="transmembrane region" description="Helical" evidence="1">
    <location>
        <begin position="54"/>
        <end position="72"/>
    </location>
</feature>